<gene>
    <name evidence="2" type="ORF">F511_39139</name>
</gene>
<feature type="region of interest" description="Disordered" evidence="1">
    <location>
        <begin position="133"/>
        <end position="193"/>
    </location>
</feature>
<keyword evidence="3" id="KW-1185">Reference proteome</keyword>
<dbReference type="AlphaFoldDB" id="A0A2Z7AMP6"/>
<dbReference type="Proteomes" id="UP000250235">
    <property type="component" value="Unassembled WGS sequence"/>
</dbReference>
<reference evidence="2 3" key="1">
    <citation type="journal article" date="2015" name="Proc. Natl. Acad. Sci. U.S.A.">
        <title>The resurrection genome of Boea hygrometrica: A blueprint for survival of dehydration.</title>
        <authorList>
            <person name="Xiao L."/>
            <person name="Yang G."/>
            <person name="Zhang L."/>
            <person name="Yang X."/>
            <person name="Zhao S."/>
            <person name="Ji Z."/>
            <person name="Zhou Q."/>
            <person name="Hu M."/>
            <person name="Wang Y."/>
            <person name="Chen M."/>
            <person name="Xu Y."/>
            <person name="Jin H."/>
            <person name="Xiao X."/>
            <person name="Hu G."/>
            <person name="Bao F."/>
            <person name="Hu Y."/>
            <person name="Wan P."/>
            <person name="Li L."/>
            <person name="Deng X."/>
            <person name="Kuang T."/>
            <person name="Xiang C."/>
            <person name="Zhu J.K."/>
            <person name="Oliver M.J."/>
            <person name="He Y."/>
        </authorList>
    </citation>
    <scope>NUCLEOTIDE SEQUENCE [LARGE SCALE GENOMIC DNA]</scope>
    <source>
        <strain evidence="3">cv. XS01</strain>
    </source>
</reference>
<name>A0A2Z7AMP6_9LAMI</name>
<feature type="region of interest" description="Disordered" evidence="1">
    <location>
        <begin position="1"/>
        <end position="54"/>
    </location>
</feature>
<evidence type="ECO:0000313" key="2">
    <source>
        <dbReference type="EMBL" id="KZV20481.1"/>
    </source>
</evidence>
<organism evidence="2 3">
    <name type="scientific">Dorcoceras hygrometricum</name>
    <dbReference type="NCBI Taxonomy" id="472368"/>
    <lineage>
        <taxon>Eukaryota</taxon>
        <taxon>Viridiplantae</taxon>
        <taxon>Streptophyta</taxon>
        <taxon>Embryophyta</taxon>
        <taxon>Tracheophyta</taxon>
        <taxon>Spermatophyta</taxon>
        <taxon>Magnoliopsida</taxon>
        <taxon>eudicotyledons</taxon>
        <taxon>Gunneridae</taxon>
        <taxon>Pentapetalae</taxon>
        <taxon>asterids</taxon>
        <taxon>lamiids</taxon>
        <taxon>Lamiales</taxon>
        <taxon>Gesneriaceae</taxon>
        <taxon>Didymocarpoideae</taxon>
        <taxon>Trichosporeae</taxon>
        <taxon>Loxocarpinae</taxon>
        <taxon>Dorcoceras</taxon>
    </lineage>
</organism>
<feature type="compositionally biased region" description="Polar residues" evidence="1">
    <location>
        <begin position="31"/>
        <end position="41"/>
    </location>
</feature>
<protein>
    <submittedName>
        <fullName evidence="2">Uncharacterized protein</fullName>
    </submittedName>
</protein>
<feature type="compositionally biased region" description="Polar residues" evidence="1">
    <location>
        <begin position="148"/>
        <end position="161"/>
    </location>
</feature>
<evidence type="ECO:0000313" key="3">
    <source>
        <dbReference type="Proteomes" id="UP000250235"/>
    </source>
</evidence>
<sequence>MIDKRELCDPWMPSTDLGPVPGEMQHETNHRSQNSRRNAASESPHGGAPPHAARAWVQPPARAVAGQRGQLPSASARTLRATILRTIAHADAARGVQLQCARRLAPNNFTRKLALQRLAVVVLLIRSTTGITTPSSVCTRKHDESFTDGISSSRWSEQVQPRQAVAHGGGGARRAAREGRRPRGRKRRGGRRL</sequence>
<feature type="compositionally biased region" description="Basic residues" evidence="1">
    <location>
        <begin position="182"/>
        <end position="193"/>
    </location>
</feature>
<dbReference type="EMBL" id="KV015639">
    <property type="protein sequence ID" value="KZV20481.1"/>
    <property type="molecule type" value="Genomic_DNA"/>
</dbReference>
<evidence type="ECO:0000256" key="1">
    <source>
        <dbReference type="SAM" id="MobiDB-lite"/>
    </source>
</evidence>
<proteinExistence type="predicted"/>
<feature type="compositionally biased region" description="Low complexity" evidence="1">
    <location>
        <begin position="44"/>
        <end position="53"/>
    </location>
</feature>
<accession>A0A2Z7AMP6</accession>